<evidence type="ECO:0000256" key="1">
    <source>
        <dbReference type="SAM" id="MobiDB-lite"/>
    </source>
</evidence>
<evidence type="ECO:0000313" key="3">
    <source>
        <dbReference type="Proteomes" id="UP000630718"/>
    </source>
</evidence>
<feature type="region of interest" description="Disordered" evidence="1">
    <location>
        <begin position="1"/>
        <end position="31"/>
    </location>
</feature>
<dbReference type="AlphaFoldDB" id="A0A919E3M7"/>
<feature type="region of interest" description="Disordered" evidence="1">
    <location>
        <begin position="55"/>
        <end position="107"/>
    </location>
</feature>
<keyword evidence="3" id="KW-1185">Reference proteome</keyword>
<dbReference type="Proteomes" id="UP000630718">
    <property type="component" value="Unassembled WGS sequence"/>
</dbReference>
<dbReference type="EMBL" id="BNBI01000008">
    <property type="protein sequence ID" value="GHF09633.1"/>
    <property type="molecule type" value="Genomic_DNA"/>
</dbReference>
<protein>
    <submittedName>
        <fullName evidence="2">Uncharacterized protein</fullName>
    </submittedName>
</protein>
<comment type="caution">
    <text evidence="2">The sequence shown here is derived from an EMBL/GenBank/DDBJ whole genome shotgun (WGS) entry which is preliminary data.</text>
</comment>
<reference evidence="2" key="1">
    <citation type="journal article" date="2014" name="Int. J. Syst. Evol. Microbiol.">
        <title>Complete genome sequence of Corynebacterium casei LMG S-19264T (=DSM 44701T), isolated from a smear-ripened cheese.</title>
        <authorList>
            <consortium name="US DOE Joint Genome Institute (JGI-PGF)"/>
            <person name="Walter F."/>
            <person name="Albersmeier A."/>
            <person name="Kalinowski J."/>
            <person name="Ruckert C."/>
        </authorList>
    </citation>
    <scope>NUCLEOTIDE SEQUENCE</scope>
    <source>
        <strain evidence="2">JCM 4477</strain>
    </source>
</reference>
<proteinExistence type="predicted"/>
<reference evidence="2" key="2">
    <citation type="submission" date="2020-09" db="EMBL/GenBank/DDBJ databases">
        <authorList>
            <person name="Sun Q."/>
            <person name="Ohkuma M."/>
        </authorList>
    </citation>
    <scope>NUCLEOTIDE SEQUENCE</scope>
    <source>
        <strain evidence="2">JCM 4477</strain>
    </source>
</reference>
<organism evidence="2 3">
    <name type="scientific">Streptomyces fumanus</name>
    <dbReference type="NCBI Taxonomy" id="67302"/>
    <lineage>
        <taxon>Bacteria</taxon>
        <taxon>Bacillati</taxon>
        <taxon>Actinomycetota</taxon>
        <taxon>Actinomycetes</taxon>
        <taxon>Kitasatosporales</taxon>
        <taxon>Streptomycetaceae</taxon>
        <taxon>Streptomyces</taxon>
    </lineage>
</organism>
<evidence type="ECO:0000313" key="2">
    <source>
        <dbReference type="EMBL" id="GHF09633.1"/>
    </source>
</evidence>
<sequence>MAASPRTIRLTQQGVPGARRAGGSPVRPAGSRASVIVTLSPAPPGGRVASARTDLRADAGTGPAHACSGPRGRVRRRTPPGGSRSGSAHRLTDTARMYSTCPVPHAG</sequence>
<name>A0A919E3M7_9ACTN</name>
<gene>
    <name evidence="2" type="ORF">GCM10018772_38140</name>
</gene>
<accession>A0A919E3M7</accession>